<evidence type="ECO:0000313" key="1">
    <source>
        <dbReference type="EMBL" id="KKO76336.1"/>
    </source>
</evidence>
<dbReference type="Proteomes" id="UP000034350">
    <property type="component" value="Unassembled WGS sequence"/>
</dbReference>
<comment type="caution">
    <text evidence="1">The sequence shown here is derived from an EMBL/GenBank/DDBJ whole genome shotgun (WGS) entry which is preliminary data.</text>
</comment>
<keyword evidence="2" id="KW-1185">Reference proteome</keyword>
<dbReference type="VEuPathDB" id="MicrosporidiaDB:G9O61_00g007070"/>
<dbReference type="GeneID" id="36320503"/>
<evidence type="ECO:0000313" key="2">
    <source>
        <dbReference type="Proteomes" id="UP000034350"/>
    </source>
</evidence>
<dbReference type="RefSeq" id="XP_024332078.1">
    <property type="nucleotide sequence ID" value="XM_024475557.1"/>
</dbReference>
<dbReference type="VEuPathDB" id="MicrosporidiaDB:NCER_101555"/>
<dbReference type="VEuPathDB" id="MicrosporidiaDB:AAJ76_400083012"/>
<sequence>MLKRLENILNITASASQTAKLLETTTLNLLKTVLYYYKDKYKIFIKHNINNEDLIGLALIAYCDINNIKIEDNIIDFYYDVILNNRLKDEDILDHLIKENEELRNKLEIEHAFIKQAWYEMCETKTKFE</sequence>
<accession>A0A0F9WG57</accession>
<reference evidence="1 2" key="1">
    <citation type="journal article" date="2015" name="Environ. Microbiol.">
        <title>Genome analyses suggest the presence of polyploidy and recent human-driven expansions in eight global populations of the honeybee pathogen Nosema ceranae.</title>
        <authorList>
            <person name="Pelin A."/>
            <person name="Selman M."/>
            <person name="Aris-Brosou S."/>
            <person name="Farinelli L."/>
            <person name="Corradi N."/>
        </authorList>
    </citation>
    <scope>NUCLEOTIDE SEQUENCE [LARGE SCALE GENOMIC DNA]</scope>
    <source>
        <strain evidence="1 2">PA08 1199</strain>
    </source>
</reference>
<proteinExistence type="predicted"/>
<organism evidence="1 2">
    <name type="scientific">Vairimorpha ceranae</name>
    <dbReference type="NCBI Taxonomy" id="40302"/>
    <lineage>
        <taxon>Eukaryota</taxon>
        <taxon>Fungi</taxon>
        <taxon>Fungi incertae sedis</taxon>
        <taxon>Microsporidia</taxon>
        <taxon>Nosematidae</taxon>
        <taxon>Vairimorpha</taxon>
    </lineage>
</organism>
<dbReference type="AlphaFoldDB" id="A0A0F9WG57"/>
<protein>
    <submittedName>
        <fullName evidence="1">Uncharacterized protein</fullName>
    </submittedName>
</protein>
<gene>
    <name evidence="1" type="ORF">AAJ76_400083012</name>
</gene>
<name>A0A0F9WG57_9MICR</name>
<dbReference type="EMBL" id="JPQZ01000004">
    <property type="protein sequence ID" value="KKO76336.1"/>
    <property type="molecule type" value="Genomic_DNA"/>
</dbReference>